<protein>
    <submittedName>
        <fullName evidence="2">Uncharacterized protein</fullName>
    </submittedName>
</protein>
<dbReference type="KEGG" id="vas:GT360_21260"/>
<reference evidence="2 4" key="1">
    <citation type="submission" date="2020-01" db="EMBL/GenBank/DDBJ databases">
        <title>Whole genome and functional gene identification of agarase of Vibrio HN897.</title>
        <authorList>
            <person name="Liu Y."/>
            <person name="Zhao Z."/>
        </authorList>
    </citation>
    <scope>NUCLEOTIDE SEQUENCE [LARGE SCALE GENOMIC DNA]</scope>
    <source>
        <strain evidence="2 4">HN897</strain>
    </source>
</reference>
<evidence type="ECO:0000313" key="1">
    <source>
        <dbReference type="EMBL" id="QIA66023.1"/>
    </source>
</evidence>
<dbReference type="RefSeq" id="WP_164650963.1">
    <property type="nucleotide sequence ID" value="NZ_CP047476.1"/>
</dbReference>
<accession>A0A7Z2T7Y5</accession>
<dbReference type="AlphaFoldDB" id="A0A7Z2T7Y5"/>
<gene>
    <name evidence="1" type="ORF">GT360_21260</name>
    <name evidence="2" type="ORF">GT360_21265</name>
    <name evidence="3" type="ORF">GT360_21330</name>
</gene>
<dbReference type="EMBL" id="CP047476">
    <property type="protein sequence ID" value="QIA66024.1"/>
    <property type="molecule type" value="Genomic_DNA"/>
</dbReference>
<dbReference type="EMBL" id="CP047476">
    <property type="protein sequence ID" value="QIA66023.1"/>
    <property type="molecule type" value="Genomic_DNA"/>
</dbReference>
<dbReference type="Proteomes" id="UP000464262">
    <property type="component" value="Chromosome 2"/>
</dbReference>
<evidence type="ECO:0000313" key="2">
    <source>
        <dbReference type="EMBL" id="QIA66024.1"/>
    </source>
</evidence>
<organism evidence="2 4">
    <name type="scientific">Vibrio astriarenae</name>
    <dbReference type="NCBI Taxonomy" id="1481923"/>
    <lineage>
        <taxon>Bacteria</taxon>
        <taxon>Pseudomonadati</taxon>
        <taxon>Pseudomonadota</taxon>
        <taxon>Gammaproteobacteria</taxon>
        <taxon>Vibrionales</taxon>
        <taxon>Vibrionaceae</taxon>
        <taxon>Vibrio</taxon>
    </lineage>
</organism>
<proteinExistence type="predicted"/>
<dbReference type="KEGG" id="vas:GT360_21330"/>
<keyword evidence="4" id="KW-1185">Reference proteome</keyword>
<evidence type="ECO:0000313" key="4">
    <source>
        <dbReference type="Proteomes" id="UP000464262"/>
    </source>
</evidence>
<dbReference type="KEGG" id="vas:GT360_21265"/>
<evidence type="ECO:0000313" key="3">
    <source>
        <dbReference type="EMBL" id="QIA66036.1"/>
    </source>
</evidence>
<name>A0A7Z2T7Y5_9VIBR</name>
<sequence length="329" mass="38832">MSEQFKLVKRAFDKFEKKLKKTSKKDSRCMVSNCDEKAILSHSQQRNGQLKHICCGSKKVYALRDSMVKSFDMHSGEMNFKFVETPISKASTYPGLCNHHDTKLFKEIERQKLGEISNEQAASFYYRSMSYESYRKERELERTKFVYNEVKDSLNHEQVFGLYQMCNWHEKNYNNSVLVQLGEIDEVIKSKNFEEVEYFQIVLEKNVGVSCCSMVNMHLDLYLEFLEQYPDYIPSFSFNLVPFENETHVVLCWLKKNSLFMGEIIKYIEYDLEHFLNKVVFCESEDICVNPELWEGIDAKTKKAIYHNMSHTMQRGSLAWEDVPIIIKI</sequence>
<dbReference type="EMBL" id="CP047476">
    <property type="protein sequence ID" value="QIA66036.1"/>
    <property type="molecule type" value="Genomic_DNA"/>
</dbReference>